<sequence length="171" mass="19703">MFHPNPSNFKLKELVPQSYITKYGDSAIRFMNPLLMISLQQIRNRFGRMVINSSAAQQRGIRTLDFFINQEKPKGGNYKQRALQLYSDSGSQHKFGNAFDATLLDSTVKQVHDYIAANPDEFPFIHFIECDISWLHIDVRNQPNITFWSPNRGTVKVVKQSPIDWSALVKI</sequence>
<evidence type="ECO:0008006" key="2">
    <source>
        <dbReference type="Google" id="ProtNLM"/>
    </source>
</evidence>
<proteinExistence type="predicted"/>
<gene>
    <name evidence="1" type="ORF">CB695_22450</name>
</gene>
<dbReference type="InterPro" id="IPR009045">
    <property type="entry name" value="Zn_M74/Hedgehog-like"/>
</dbReference>
<protein>
    <recommendedName>
        <fullName evidence="2">Peptidase M15</fullName>
    </recommendedName>
</protein>
<name>A0A635RCB4_SALET</name>
<organism evidence="1">
    <name type="scientific">Salmonella enterica subsp. enterica serovar Chester</name>
    <dbReference type="NCBI Taxonomy" id="149386"/>
    <lineage>
        <taxon>Bacteria</taxon>
        <taxon>Pseudomonadati</taxon>
        <taxon>Pseudomonadota</taxon>
        <taxon>Gammaproteobacteria</taxon>
        <taxon>Enterobacterales</taxon>
        <taxon>Enterobacteriaceae</taxon>
        <taxon>Salmonella</taxon>
    </lineage>
</organism>
<dbReference type="SUPFAM" id="SSF55166">
    <property type="entry name" value="Hedgehog/DD-peptidase"/>
    <property type="match status" value="1"/>
</dbReference>
<dbReference type="AlphaFoldDB" id="A0A635RCB4"/>
<dbReference type="EMBL" id="AAMIYH010000027">
    <property type="protein sequence ID" value="EDH8304228.1"/>
    <property type="molecule type" value="Genomic_DNA"/>
</dbReference>
<reference evidence="1" key="1">
    <citation type="submission" date="2018-07" db="EMBL/GenBank/DDBJ databases">
        <authorList>
            <person name="Ashton P.M."/>
            <person name="Dallman T."/>
            <person name="Nair S."/>
            <person name="De Pinna E."/>
            <person name="Peters T."/>
            <person name="Grant K."/>
        </authorList>
    </citation>
    <scope>NUCLEOTIDE SEQUENCE</scope>
    <source>
        <strain evidence="1">368335</strain>
    </source>
</reference>
<comment type="caution">
    <text evidence="1">The sequence shown here is derived from an EMBL/GenBank/DDBJ whole genome shotgun (WGS) entry which is preliminary data.</text>
</comment>
<dbReference type="Gene3D" id="3.30.1380.10">
    <property type="match status" value="1"/>
</dbReference>
<accession>A0A635RCB4</accession>
<evidence type="ECO:0000313" key="1">
    <source>
        <dbReference type="EMBL" id="EDH8304228.1"/>
    </source>
</evidence>